<proteinExistence type="predicted"/>
<dbReference type="InterPro" id="IPR013103">
    <property type="entry name" value="RVT_2"/>
</dbReference>
<feature type="domain" description="Reverse transcriptase Ty1/copia-type" evidence="1">
    <location>
        <begin position="96"/>
        <end position="174"/>
    </location>
</feature>
<gene>
    <name evidence="2" type="ORF">A2U01_0008477</name>
</gene>
<accession>A0A392MMU3</accession>
<reference evidence="2 3" key="1">
    <citation type="journal article" date="2018" name="Front. Plant Sci.">
        <title>Red Clover (Trifolium pratense) and Zigzag Clover (T. medium) - A Picture of Genomic Similarities and Differences.</title>
        <authorList>
            <person name="Dluhosova J."/>
            <person name="Istvanek J."/>
            <person name="Nedelnik J."/>
            <person name="Repkova J."/>
        </authorList>
    </citation>
    <scope>NUCLEOTIDE SEQUENCE [LARGE SCALE GENOMIC DNA]</scope>
    <source>
        <strain evidence="3">cv. 10/8</strain>
        <tissue evidence="2">Leaf</tissue>
    </source>
</reference>
<sequence>MSALKDPNWKMAMDDEYNALIKNKTWDLVPRPTDVNVIISMWIFRHKEKSEGSFERHKALLVGDGAGQQVDVNCGETFSPIVKPATIRTKDTHMAYILLYVDDIILTTSSKALRQSIMSLLSSEFAMKDLGSLSYFLGIAVTRHTDGLFLSQKKYAEEIIERTGMSSCKACPTSVDTKLKLSAKNSTPYEDPSLYRSLAGALQYLTFTRPDISYV</sequence>
<feature type="non-terminal residue" evidence="2">
    <location>
        <position position="215"/>
    </location>
</feature>
<dbReference type="SUPFAM" id="SSF56672">
    <property type="entry name" value="DNA/RNA polymerases"/>
    <property type="match status" value="1"/>
</dbReference>
<dbReference type="InterPro" id="IPR043502">
    <property type="entry name" value="DNA/RNA_pol_sf"/>
</dbReference>
<dbReference type="Pfam" id="PF07727">
    <property type="entry name" value="RVT_2"/>
    <property type="match status" value="2"/>
</dbReference>
<name>A0A392MMU3_9FABA</name>
<feature type="domain" description="Reverse transcriptase Ty1/copia-type" evidence="1">
    <location>
        <begin position="23"/>
        <end position="88"/>
    </location>
</feature>
<keyword evidence="3" id="KW-1185">Reference proteome</keyword>
<comment type="caution">
    <text evidence="2">The sequence shown here is derived from an EMBL/GenBank/DDBJ whole genome shotgun (WGS) entry which is preliminary data.</text>
</comment>
<dbReference type="AlphaFoldDB" id="A0A392MMU3"/>
<evidence type="ECO:0000259" key="1">
    <source>
        <dbReference type="Pfam" id="PF07727"/>
    </source>
</evidence>
<protein>
    <submittedName>
        <fullName evidence="2">Retrovirus-related Pol polyprotein from transposon TNT 1-94</fullName>
    </submittedName>
</protein>
<evidence type="ECO:0000313" key="2">
    <source>
        <dbReference type="EMBL" id="MCH87604.1"/>
    </source>
</evidence>
<evidence type="ECO:0000313" key="3">
    <source>
        <dbReference type="Proteomes" id="UP000265520"/>
    </source>
</evidence>
<dbReference type="Proteomes" id="UP000265520">
    <property type="component" value="Unassembled WGS sequence"/>
</dbReference>
<dbReference type="EMBL" id="LXQA010012535">
    <property type="protein sequence ID" value="MCH87604.1"/>
    <property type="molecule type" value="Genomic_DNA"/>
</dbReference>
<organism evidence="2 3">
    <name type="scientific">Trifolium medium</name>
    <dbReference type="NCBI Taxonomy" id="97028"/>
    <lineage>
        <taxon>Eukaryota</taxon>
        <taxon>Viridiplantae</taxon>
        <taxon>Streptophyta</taxon>
        <taxon>Embryophyta</taxon>
        <taxon>Tracheophyta</taxon>
        <taxon>Spermatophyta</taxon>
        <taxon>Magnoliopsida</taxon>
        <taxon>eudicotyledons</taxon>
        <taxon>Gunneridae</taxon>
        <taxon>Pentapetalae</taxon>
        <taxon>rosids</taxon>
        <taxon>fabids</taxon>
        <taxon>Fabales</taxon>
        <taxon>Fabaceae</taxon>
        <taxon>Papilionoideae</taxon>
        <taxon>50 kb inversion clade</taxon>
        <taxon>NPAAA clade</taxon>
        <taxon>Hologalegina</taxon>
        <taxon>IRL clade</taxon>
        <taxon>Trifolieae</taxon>
        <taxon>Trifolium</taxon>
    </lineage>
</organism>